<dbReference type="RefSeq" id="WP_091973452.1">
    <property type="nucleotide sequence ID" value="NZ_CP124065.1"/>
</dbReference>
<evidence type="ECO:0000313" key="1">
    <source>
        <dbReference type="EMBL" id="SCW38847.1"/>
    </source>
</evidence>
<dbReference type="Pfam" id="PF05113">
    <property type="entry name" value="DUF693"/>
    <property type="match status" value="1"/>
</dbReference>
<gene>
    <name evidence="1" type="ORF">SAMN02983004_00897</name>
</gene>
<proteinExistence type="predicted"/>
<evidence type="ECO:0000313" key="2">
    <source>
        <dbReference type="Proteomes" id="UP000199262"/>
    </source>
</evidence>
<accession>A0A1G4Q317</accession>
<sequence>MLIFQYDFKIEFYNSVDSKNSIGGRLAGLRPRVVIVTQNGAPDLNIVIQNTYSENNLIISKKTKLQIFNVPLNFSDFKTADIVKIYYKKFTHQQDYQFIMAGYLASPVEKIGGLENFSFECELYLLSRATFLERKFEYKNFKGSTVADAIKYVFKNKAIFCMNELEKTRVISKSFACNSPKGLIEYLRRQGYVDFVVVDIGNLGQDVDSKFIFTNFGQFISGEYKRLEDYGLLFVPQQQDAGSFNTSLSLYQAQVMFTHNIKIGDNLSFKDRHGNNIYCKVKNTSARLSSTRECVLNLELYSEGEKGMYYEQQQ</sequence>
<keyword evidence="2" id="KW-1185">Reference proteome</keyword>
<dbReference type="EMBL" id="FMTE01000005">
    <property type="protein sequence ID" value="SCW38847.1"/>
    <property type="molecule type" value="Genomic_DNA"/>
</dbReference>
<dbReference type="AlphaFoldDB" id="A0A1G4Q317"/>
<reference evidence="2" key="1">
    <citation type="submission" date="2016-10" db="EMBL/GenBank/DDBJ databases">
        <authorList>
            <person name="Varghese N."/>
            <person name="Submissions S."/>
        </authorList>
    </citation>
    <scope>NUCLEOTIDE SEQUENCE [LARGE SCALE GENOMIC DNA]</scope>
    <source>
        <strain evidence="2">ATCC 51557</strain>
    </source>
</reference>
<dbReference type="OrthoDB" id="350319at2"/>
<dbReference type="InterPro" id="IPR007800">
    <property type="entry name" value="DUF693"/>
</dbReference>
<organism evidence="1 2">
    <name type="scientific">Borreliella japonica</name>
    <name type="common">Borrelia japonica</name>
    <dbReference type="NCBI Taxonomy" id="34095"/>
    <lineage>
        <taxon>Bacteria</taxon>
        <taxon>Pseudomonadati</taxon>
        <taxon>Spirochaetota</taxon>
        <taxon>Spirochaetia</taxon>
        <taxon>Spirochaetales</taxon>
        <taxon>Borreliaceae</taxon>
        <taxon>Borreliella</taxon>
    </lineage>
</organism>
<dbReference type="Proteomes" id="UP000199262">
    <property type="component" value="Unassembled WGS sequence"/>
</dbReference>
<protein>
    <submittedName>
        <fullName evidence="1">Uncharacterized protein</fullName>
    </submittedName>
</protein>
<name>A0A1G4Q317_BORJA</name>